<keyword evidence="4 10" id="KW-1133">Transmembrane helix</keyword>
<dbReference type="OrthoDB" id="9767361at2"/>
<sequence length="434" mass="44952">MKRWTRYRMRAAMRLHGPTSAIFRRRLAIVGGAISVGLVALGFASLSDHATRLFHRTILLWPLLPLLVTPLGYAGIVWATLRFSPDSRGSGIPQVIAARNDPDAAVRRALSLPTALTKGVLTLAGLLVGASTGREGPTVQIAAAVMAAWHRLLRLPLRASVIIAGGAAGVAAAFNTPLAGIAFAIEELAAAYEQRMALLVMTAILISGAVALGIGGDYVYFGVVSSRVDFVSVIVIAPVAGVLGGLTGGWFARLVLASAQGTTRLMCAAKSTPVLTAGICGLIVAALGIATNLTWGTGYDAARMMIEGGASPWWFGPAKFATTLATAIAGLPGGIFAPSLATGAGFGNILTWLFPGQPVSAIVVLGMVAYFTGVVRAPLTAVFILTETTAARGLMLPLMATALIADRASALVCREKLYNGLAKTFMGKDETARS</sequence>
<protein>
    <submittedName>
        <fullName evidence="11">Chloride channel protein</fullName>
    </submittedName>
</protein>
<proteinExistence type="predicted"/>
<evidence type="ECO:0000256" key="3">
    <source>
        <dbReference type="ARBA" id="ARBA00022692"/>
    </source>
</evidence>
<evidence type="ECO:0000313" key="12">
    <source>
        <dbReference type="Proteomes" id="UP000321129"/>
    </source>
</evidence>
<dbReference type="SUPFAM" id="SSF81340">
    <property type="entry name" value="Clc chloride channel"/>
    <property type="match status" value="1"/>
</dbReference>
<feature type="transmembrane region" description="Helical" evidence="10">
    <location>
        <begin position="361"/>
        <end position="385"/>
    </location>
</feature>
<keyword evidence="8" id="KW-0868">Chloride</keyword>
<evidence type="ECO:0000256" key="4">
    <source>
        <dbReference type="ARBA" id="ARBA00022989"/>
    </source>
</evidence>
<comment type="subcellular location">
    <subcellularLocation>
        <location evidence="1">Membrane</location>
        <topology evidence="1">Multi-pass membrane protein</topology>
    </subcellularLocation>
</comment>
<dbReference type="InterPro" id="IPR050368">
    <property type="entry name" value="ClC-type_chloride_channel"/>
</dbReference>
<keyword evidence="6 10" id="KW-0472">Membrane</keyword>
<comment type="caution">
    <text evidence="11">The sequence shown here is derived from an EMBL/GenBank/DDBJ whole genome shotgun (WGS) entry which is preliminary data.</text>
</comment>
<accession>A0A5C6UM63</accession>
<dbReference type="AlphaFoldDB" id="A0A5C6UM63"/>
<keyword evidence="5" id="KW-0406">Ion transport</keyword>
<feature type="transmembrane region" description="Helical" evidence="10">
    <location>
        <begin position="228"/>
        <end position="252"/>
    </location>
</feature>
<evidence type="ECO:0000256" key="1">
    <source>
        <dbReference type="ARBA" id="ARBA00004141"/>
    </source>
</evidence>
<feature type="transmembrane region" description="Helical" evidence="10">
    <location>
        <begin position="197"/>
        <end position="221"/>
    </location>
</feature>
<evidence type="ECO:0000256" key="6">
    <source>
        <dbReference type="ARBA" id="ARBA00023136"/>
    </source>
</evidence>
<dbReference type="Pfam" id="PF00654">
    <property type="entry name" value="Voltage_CLC"/>
    <property type="match status" value="1"/>
</dbReference>
<feature type="transmembrane region" description="Helical" evidence="10">
    <location>
        <begin position="58"/>
        <end position="81"/>
    </location>
</feature>
<keyword evidence="12" id="KW-1185">Reference proteome</keyword>
<feature type="transmembrane region" description="Helical" evidence="10">
    <location>
        <begin position="161"/>
        <end position="185"/>
    </location>
</feature>
<dbReference type="CDD" id="cd01034">
    <property type="entry name" value="EriC_like"/>
    <property type="match status" value="1"/>
</dbReference>
<dbReference type="PRINTS" id="PR00762">
    <property type="entry name" value="CLCHANNEL"/>
</dbReference>
<evidence type="ECO:0000256" key="5">
    <source>
        <dbReference type="ARBA" id="ARBA00023065"/>
    </source>
</evidence>
<dbReference type="GO" id="GO:0005254">
    <property type="term" value="F:chloride channel activity"/>
    <property type="evidence" value="ECO:0007669"/>
    <property type="project" value="UniProtKB-KW"/>
</dbReference>
<dbReference type="GO" id="GO:0034707">
    <property type="term" value="C:chloride channel complex"/>
    <property type="evidence" value="ECO:0007669"/>
    <property type="project" value="UniProtKB-KW"/>
</dbReference>
<dbReference type="InterPro" id="IPR014743">
    <property type="entry name" value="Cl-channel_core"/>
</dbReference>
<keyword evidence="9" id="KW-0407">Ion channel</keyword>
<evidence type="ECO:0000256" key="7">
    <source>
        <dbReference type="ARBA" id="ARBA00023173"/>
    </source>
</evidence>
<keyword evidence="3 10" id="KW-0812">Transmembrane</keyword>
<dbReference type="InterPro" id="IPR001807">
    <property type="entry name" value="ClC"/>
</dbReference>
<evidence type="ECO:0000256" key="2">
    <source>
        <dbReference type="ARBA" id="ARBA00022448"/>
    </source>
</evidence>
<evidence type="ECO:0000256" key="9">
    <source>
        <dbReference type="ARBA" id="ARBA00023303"/>
    </source>
</evidence>
<reference evidence="11 12" key="1">
    <citation type="submission" date="2019-08" db="EMBL/GenBank/DDBJ databases">
        <title>Sphingorhabdus soil sp. nov., isolated from arctic soil.</title>
        <authorList>
            <person name="Liu Y."/>
        </authorList>
    </citation>
    <scope>NUCLEOTIDE SEQUENCE [LARGE SCALE GENOMIC DNA]</scope>
    <source>
        <strain evidence="11 12">D-2Q-5-6</strain>
    </source>
</reference>
<organism evidence="11 12">
    <name type="scientific">Flavisphingopyxis soli</name>
    <dbReference type="NCBI Taxonomy" id="2601267"/>
    <lineage>
        <taxon>Bacteria</taxon>
        <taxon>Pseudomonadati</taxon>
        <taxon>Pseudomonadota</taxon>
        <taxon>Alphaproteobacteria</taxon>
        <taxon>Sphingomonadales</taxon>
        <taxon>Sphingopyxidaceae</taxon>
        <taxon>Flavisphingopyxis</taxon>
    </lineage>
</organism>
<dbReference type="PANTHER" id="PTHR43427:SF6">
    <property type="entry name" value="CHLORIDE CHANNEL PROTEIN CLC-E"/>
    <property type="match status" value="1"/>
</dbReference>
<dbReference type="Gene3D" id="1.10.3080.10">
    <property type="entry name" value="Clc chloride channel"/>
    <property type="match status" value="1"/>
</dbReference>
<dbReference type="Proteomes" id="UP000321129">
    <property type="component" value="Unassembled WGS sequence"/>
</dbReference>
<keyword evidence="7" id="KW-0869">Chloride channel</keyword>
<keyword evidence="2" id="KW-0813">Transport</keyword>
<evidence type="ECO:0000313" key="11">
    <source>
        <dbReference type="EMBL" id="TXC73231.1"/>
    </source>
</evidence>
<evidence type="ECO:0000256" key="10">
    <source>
        <dbReference type="SAM" id="Phobius"/>
    </source>
</evidence>
<dbReference type="EMBL" id="VOPY01000001">
    <property type="protein sequence ID" value="TXC73231.1"/>
    <property type="molecule type" value="Genomic_DNA"/>
</dbReference>
<feature type="transmembrane region" description="Helical" evidence="10">
    <location>
        <begin position="272"/>
        <end position="295"/>
    </location>
</feature>
<gene>
    <name evidence="11" type="ORF">FSZ31_00220</name>
</gene>
<dbReference type="RefSeq" id="WP_147121070.1">
    <property type="nucleotide sequence ID" value="NZ_VOPY01000001.1"/>
</dbReference>
<name>A0A5C6UM63_9SPHN</name>
<dbReference type="PANTHER" id="PTHR43427">
    <property type="entry name" value="CHLORIDE CHANNEL PROTEIN CLC-E"/>
    <property type="match status" value="1"/>
</dbReference>
<feature type="transmembrane region" description="Helical" evidence="10">
    <location>
        <begin position="320"/>
        <end position="341"/>
    </location>
</feature>
<evidence type="ECO:0000256" key="8">
    <source>
        <dbReference type="ARBA" id="ARBA00023214"/>
    </source>
</evidence>